<keyword evidence="1" id="KW-0472">Membrane</keyword>
<name>A0A075HDD2_9EURY</name>
<sequence>MAGGGVGAKVTPHDISIIVGAIGLVGALAISMFALPMMIEFGEVSSTKEVRSISVGILGSNDNIVVEASPVCENNNTCTINNIKVMDEDGTELARVSEFELEEDGSFSSSIDVDESGKLTVEINGQGTWEVEVTAQRQIPVQFIPTIAALLLLVWGIWRKFQEGPDDSDIAEVVEKA</sequence>
<protein>
    <submittedName>
        <fullName evidence="2">Uncharacterized protein</fullName>
    </submittedName>
</protein>
<dbReference type="AlphaFoldDB" id="A0A075HDD2"/>
<keyword evidence="1" id="KW-1133">Transmembrane helix</keyword>
<feature type="transmembrane region" description="Helical" evidence="1">
    <location>
        <begin position="15"/>
        <end position="35"/>
    </location>
</feature>
<evidence type="ECO:0000313" key="2">
    <source>
        <dbReference type="EMBL" id="AIF13220.1"/>
    </source>
</evidence>
<accession>A0A075HDD2</accession>
<evidence type="ECO:0000256" key="1">
    <source>
        <dbReference type="SAM" id="Phobius"/>
    </source>
</evidence>
<organism evidence="2">
    <name type="scientific">uncultured marine group II/III euryarchaeote KM3_60_H01</name>
    <dbReference type="NCBI Taxonomy" id="1456470"/>
    <lineage>
        <taxon>Archaea</taxon>
        <taxon>Methanobacteriati</taxon>
        <taxon>Methanobacteriota</taxon>
        <taxon>environmental samples</taxon>
    </lineage>
</organism>
<reference evidence="2" key="1">
    <citation type="journal article" date="2014" name="Genome Biol. Evol.">
        <title>Pangenome evidence for extensive interdomain horizontal transfer affecting lineage core and shell genes in uncultured planktonic thaumarchaeota and euryarchaeota.</title>
        <authorList>
            <person name="Deschamps P."/>
            <person name="Zivanovic Y."/>
            <person name="Moreira D."/>
            <person name="Rodriguez-Valera F."/>
            <person name="Lopez-Garcia P."/>
        </authorList>
    </citation>
    <scope>NUCLEOTIDE SEQUENCE</scope>
</reference>
<feature type="transmembrane region" description="Helical" evidence="1">
    <location>
        <begin position="139"/>
        <end position="158"/>
    </location>
</feature>
<keyword evidence="1" id="KW-0812">Transmembrane</keyword>
<proteinExistence type="predicted"/>
<dbReference type="EMBL" id="KF900967">
    <property type="protein sequence ID" value="AIF13220.1"/>
    <property type="molecule type" value="Genomic_DNA"/>
</dbReference>